<evidence type="ECO:0000313" key="1">
    <source>
        <dbReference type="EMBL" id="VAX32139.1"/>
    </source>
</evidence>
<organism evidence="1">
    <name type="scientific">hydrothermal vent metagenome</name>
    <dbReference type="NCBI Taxonomy" id="652676"/>
    <lineage>
        <taxon>unclassified sequences</taxon>
        <taxon>metagenomes</taxon>
        <taxon>ecological metagenomes</taxon>
    </lineage>
</organism>
<dbReference type="PIRSF" id="PIRSF000390">
    <property type="entry name" value="PLP_StrS"/>
    <property type="match status" value="1"/>
</dbReference>
<dbReference type="PANTHER" id="PTHR30244">
    <property type="entry name" value="TRANSAMINASE"/>
    <property type="match status" value="1"/>
</dbReference>
<dbReference type="InterPro" id="IPR015424">
    <property type="entry name" value="PyrdxlP-dep_Trfase"/>
</dbReference>
<protein>
    <submittedName>
        <fullName evidence="1">Aminotransferase, DegT/DnrJ/EryC1/StrS family</fullName>
    </submittedName>
</protein>
<dbReference type="GO" id="GO:0000271">
    <property type="term" value="P:polysaccharide biosynthetic process"/>
    <property type="evidence" value="ECO:0007669"/>
    <property type="project" value="TreeGrafter"/>
</dbReference>
<dbReference type="CDD" id="cd00616">
    <property type="entry name" value="AHBA_syn"/>
    <property type="match status" value="1"/>
</dbReference>
<keyword evidence="1" id="KW-0808">Transferase</keyword>
<dbReference type="SUPFAM" id="SSF53383">
    <property type="entry name" value="PLP-dependent transferases"/>
    <property type="match status" value="1"/>
</dbReference>
<dbReference type="Gene3D" id="3.40.640.10">
    <property type="entry name" value="Type I PLP-dependent aspartate aminotransferase-like (Major domain)"/>
    <property type="match status" value="1"/>
</dbReference>
<dbReference type="InterPro" id="IPR015422">
    <property type="entry name" value="PyrdxlP-dep_Trfase_small"/>
</dbReference>
<proteinExistence type="predicted"/>
<name>A0A3B1CPU5_9ZZZZ</name>
<dbReference type="Pfam" id="PF01041">
    <property type="entry name" value="DegT_DnrJ_EryC1"/>
    <property type="match status" value="1"/>
</dbReference>
<dbReference type="GO" id="GO:0030170">
    <property type="term" value="F:pyridoxal phosphate binding"/>
    <property type="evidence" value="ECO:0007669"/>
    <property type="project" value="TreeGrafter"/>
</dbReference>
<dbReference type="InterPro" id="IPR015421">
    <property type="entry name" value="PyrdxlP-dep_Trfase_major"/>
</dbReference>
<dbReference type="GO" id="GO:0008483">
    <property type="term" value="F:transaminase activity"/>
    <property type="evidence" value="ECO:0007669"/>
    <property type="project" value="UniProtKB-KW"/>
</dbReference>
<accession>A0A3B1CPU5</accession>
<keyword evidence="1" id="KW-0032">Aminotransferase</keyword>
<sequence length="423" mass="48209">MLRQDEKTKIMAYDKFIPYSLPLIEDEDIAAVLDTLRSGWITTGPKTKEFETEFAKYIGCKHAIAVNSCTAALHLALDAIGIKEGDEVITSPMTFAATAEVIRYFKAKPVFVDIDPLTMNIDVKEIERYLSTIDNHQSSQPKAIIPVHYTGYPCDMDSIRTLAGKYGLKVIEDAAHALPAYFKGKIVGSTGDITCFSFYATKNITTGEGGMVTTNNVEWAERMRIMSLHGISKDAWNRYSAEGSWYYEIIAPGYKYNLTDIAASLGIVQIGKADRLWMRRYDIARMYNESFQDIKEIELPFNDEDMTTVFQTPNLVNSKHSNPHTRHSWHLYVIRLNLEGLTIDRSRFIEELKAMGIGTSVHFIPLHLHPYYRDTYGYKPEDFPVAYETFKRIISLPIYPKMTDGDVERVVEAVVSVIKKFRR</sequence>
<dbReference type="EMBL" id="UOGI01000129">
    <property type="protein sequence ID" value="VAX32139.1"/>
    <property type="molecule type" value="Genomic_DNA"/>
</dbReference>
<dbReference type="AlphaFoldDB" id="A0A3B1CPU5"/>
<gene>
    <name evidence="1" type="ORF">MNBD_NITROSPIRAE03-1259</name>
</gene>
<reference evidence="1" key="1">
    <citation type="submission" date="2018-06" db="EMBL/GenBank/DDBJ databases">
        <authorList>
            <person name="Zhirakovskaya E."/>
        </authorList>
    </citation>
    <scope>NUCLEOTIDE SEQUENCE</scope>
</reference>
<dbReference type="InterPro" id="IPR000653">
    <property type="entry name" value="DegT/StrS_aminotransferase"/>
</dbReference>
<dbReference type="Gene3D" id="3.90.1150.10">
    <property type="entry name" value="Aspartate Aminotransferase, domain 1"/>
    <property type="match status" value="1"/>
</dbReference>
<dbReference type="PANTHER" id="PTHR30244:SF34">
    <property type="entry name" value="DTDP-4-AMINO-4,6-DIDEOXYGALACTOSE TRANSAMINASE"/>
    <property type="match status" value="1"/>
</dbReference>